<protein>
    <recommendedName>
        <fullName evidence="2">Protein kinase domain-containing protein</fullName>
    </recommendedName>
</protein>
<dbReference type="InterPro" id="IPR000719">
    <property type="entry name" value="Prot_kinase_dom"/>
</dbReference>
<evidence type="ECO:0000259" key="2">
    <source>
        <dbReference type="PROSITE" id="PS50011"/>
    </source>
</evidence>
<dbReference type="STRING" id="426428.A0A0D2YEN6"/>
<feature type="region of interest" description="Disordered" evidence="1">
    <location>
        <begin position="379"/>
        <end position="443"/>
    </location>
</feature>
<dbReference type="AlphaFoldDB" id="A0A0D2YEN6"/>
<evidence type="ECO:0000256" key="1">
    <source>
        <dbReference type="SAM" id="MobiDB-lite"/>
    </source>
</evidence>
<dbReference type="SUPFAM" id="SSF56112">
    <property type="entry name" value="Protein kinase-like (PK-like)"/>
    <property type="match status" value="1"/>
</dbReference>
<dbReference type="GO" id="GO:0004672">
    <property type="term" value="F:protein kinase activity"/>
    <property type="evidence" value="ECO:0007669"/>
    <property type="project" value="InterPro"/>
</dbReference>
<feature type="compositionally biased region" description="Low complexity" evidence="1">
    <location>
        <begin position="410"/>
        <end position="424"/>
    </location>
</feature>
<dbReference type="GO" id="GO:0005524">
    <property type="term" value="F:ATP binding"/>
    <property type="evidence" value="ECO:0007669"/>
    <property type="project" value="InterPro"/>
</dbReference>
<feature type="compositionally biased region" description="Basic residues" evidence="1">
    <location>
        <begin position="205"/>
        <end position="215"/>
    </location>
</feature>
<proteinExistence type="predicted"/>
<feature type="region of interest" description="Disordered" evidence="1">
    <location>
        <begin position="192"/>
        <end position="220"/>
    </location>
</feature>
<evidence type="ECO:0000313" key="3">
    <source>
        <dbReference type="EnsemblFungi" id="FOXG_14774P0"/>
    </source>
</evidence>
<feature type="region of interest" description="Disordered" evidence="1">
    <location>
        <begin position="17"/>
        <end position="37"/>
    </location>
</feature>
<dbReference type="EnsemblFungi" id="FOXG_14774T0">
    <property type="protein sequence ID" value="FOXG_14774P0"/>
    <property type="gene ID" value="FOXG_14774"/>
</dbReference>
<accession>A0A0D2YEN6</accession>
<dbReference type="Proteomes" id="UP000002489">
    <property type="component" value="Unassembled WGS sequence"/>
</dbReference>
<reference evidence="4" key="1">
    <citation type="journal article" date="2012" name="Mol. Plant Microbe Interact.">
        <title>A highly conserved effector in Fusarium oxysporum is required for full virulence on Arabidopsis.</title>
        <authorList>
            <person name="Thatcher L.F."/>
            <person name="Gardiner D.M."/>
            <person name="Kazan K."/>
            <person name="Manners J."/>
        </authorList>
    </citation>
    <scope>NUCLEOTIDE SEQUENCE [LARGE SCALE GENOMIC DNA]</scope>
    <source>
        <strain evidence="4">Fo5176</strain>
    </source>
</reference>
<sequence>MEEVERLLKLLEGEQRRREAAENRAAEERQKREAIERRATASQPLSINPYLETCHTLRLAIDIVTDRSLTTQGDTTNPTGRFYPRRIVPWDAFPTKQEKVWADLAFSPSFAAQSCFPSRHQLEYVESLLHPISSEIDLRNSERDVVENAVQKLVDATYADLTLRSHLGLNGTLTFESHTNLGIADESLSESMDQVSLSSRPSARTSRRRKARGKGNRADQFCISRTSDGQRFPAVAIEYKAPHKLSRDEVITGLVGEIQPDRDVINQEGEGFEFEARRLTTAVITQLFSYMIGKDVEDDDENRLHRTAVAQVYAFVLQAIRSPLPSQAWHNAADQLDTWAVEYDDVLRSIPATLRKAKRTTPYRAQRWQGFTRSPIRTRSQCLPLEDKKVQSSDDNNEDDESPSPTPNLTGRSLGESRSTSSSETQVQGRVSDTQGNADKRQNIRDRPYCTHACLRGIASGGPLDERCPNIADHGEAHIDRRSFVALLRDQLATDRGDDADCTPLGISGSRGSLFKLCLSLRGYTLVTKGVEAMDARHLRHENKMYDHVWSLQGTVVPVCLGIVDLIKPYYFDSGVYVHFLLLSYGGRPVLREMEEVRPNVVDQIIVALKRLHQYRILHHDAEPRNVLYDRSSGGCMLVDLMLAEIHDRQPLGSINCNRQSRKRKSVTGKHVPDAFSVEVQSLRASLIQEVIG</sequence>
<dbReference type="Gene3D" id="1.10.510.10">
    <property type="entry name" value="Transferase(Phosphotransferase) domain 1"/>
    <property type="match status" value="1"/>
</dbReference>
<dbReference type="PROSITE" id="PS50011">
    <property type="entry name" value="PROTEIN_KINASE_DOM"/>
    <property type="match status" value="1"/>
</dbReference>
<reference evidence="3" key="2">
    <citation type="submission" date="2025-08" db="UniProtKB">
        <authorList>
            <consortium name="EnsemblFungi"/>
        </authorList>
    </citation>
    <scope>IDENTIFICATION</scope>
    <source>
        <strain evidence="3">4287 / CBS 123668 / FGSC 9935 / NRRL 34936</strain>
    </source>
</reference>
<dbReference type="InterPro" id="IPR011009">
    <property type="entry name" value="Kinase-like_dom_sf"/>
</dbReference>
<feature type="domain" description="Protein kinase" evidence="2">
    <location>
        <begin position="500"/>
        <end position="693"/>
    </location>
</feature>
<feature type="compositionally biased region" description="Polar residues" evidence="1">
    <location>
        <begin position="425"/>
        <end position="437"/>
    </location>
</feature>
<evidence type="ECO:0000313" key="4">
    <source>
        <dbReference type="Proteomes" id="UP000002489"/>
    </source>
</evidence>
<name>A0A0D2YEN6_FUSOF</name>
<organism evidence="3 4">
    <name type="scientific">Fusarium oxysporum (strain Fo5176)</name>
    <name type="common">Fusarium vascular wilt</name>
    <dbReference type="NCBI Taxonomy" id="660025"/>
    <lineage>
        <taxon>Eukaryota</taxon>
        <taxon>Fungi</taxon>
        <taxon>Dikarya</taxon>
        <taxon>Ascomycota</taxon>
        <taxon>Pezizomycotina</taxon>
        <taxon>Sordariomycetes</taxon>
        <taxon>Hypocreomycetidae</taxon>
        <taxon>Hypocreales</taxon>
        <taxon>Nectriaceae</taxon>
        <taxon>Fusarium</taxon>
        <taxon>Fusarium oxysporum species complex</taxon>
    </lineage>
</organism>